<organism evidence="5 6">
    <name type="scientific">Phialocephala subalpina</name>
    <dbReference type="NCBI Taxonomy" id="576137"/>
    <lineage>
        <taxon>Eukaryota</taxon>
        <taxon>Fungi</taxon>
        <taxon>Dikarya</taxon>
        <taxon>Ascomycota</taxon>
        <taxon>Pezizomycotina</taxon>
        <taxon>Leotiomycetes</taxon>
        <taxon>Helotiales</taxon>
        <taxon>Mollisiaceae</taxon>
        <taxon>Phialocephala</taxon>
        <taxon>Phialocephala fortinii species complex</taxon>
    </lineage>
</organism>
<dbReference type="GO" id="GO:0006606">
    <property type="term" value="P:protein import into nucleus"/>
    <property type="evidence" value="ECO:0007669"/>
    <property type="project" value="TreeGrafter"/>
</dbReference>
<dbReference type="AlphaFoldDB" id="A0A1L7X2N8"/>
<dbReference type="Gene3D" id="1.25.10.10">
    <property type="entry name" value="Leucine-rich Repeat Variant"/>
    <property type="match status" value="1"/>
</dbReference>
<dbReference type="Proteomes" id="UP000184330">
    <property type="component" value="Unassembled WGS sequence"/>
</dbReference>
<gene>
    <name evidence="5" type="ORF">PAC_09186</name>
</gene>
<sequence length="1002" mass="112400">MENRDGEGLPTSLEEVEALILQLYRPGAPEKIAKIQDTLQKLQRSPQGWQLANGLMVHQNEQVRFFAALTFIVKLNTDSKSLSEDDAQALLQTLITWLIRCMVNSEGGLVVKKLCSTLVAYFIQFSTSWVDCVKHIMYCMCVNEALPYDQLSAAPESSILVQNISNERAVAVFWFASTLVDEVGKMDSNNMKQYNFHRLVKPNVEEIAPLISRYISDITADVKVRQEALKCFQSCVSYSHRAFVDSEIILEPLRKLTRPALEECLGNDDLYEITVEIFTDVLANYSKFLHDEDFTLLRQILNSPWAQARYQQLIKGDFDFDCLQFGMFMLSFGDATVQDLTRNSGAESQSQYLSALCGLLGAEGYAVQEDKIYIPALEFWNTFVETMVDEIYSAENEHPPWFKSAQDHVMRVISNCWRKSQFPPGSVYNSWDSVDRTGFKDARRDFSDLLQQFYLTTGISLLQIFISLMQASTTTKNWAEIEASTYCLSWFADCITDDEQQDTYLDQIFTPSFVALFMDPHKEVPTRAMKGFLDLVSVYADYFGRRHSQLPSVLNIVFEATSATALAKTASKSITKLCSDCREILKPELVAFLQHYNNIASNYALDAAVKEAVMEGIASIIQAIDSDEAKVTPLDTLLNYVEGDIERCLNLITSPQPHIITGANGARKEITPLDFGILATKCLAGIAKGVQVPDDKPVDLESKKTASPFWTTGEGSRVQQRIYTMMSRLYDLLGMSGDIIDEICRVWRHGFREMEPGPFVMPPEVAAQFFMRANLQTPRLVRVIDTSCSLIATNKWGAGLEQVLESLLSWLAQLLQALGEPSNDPEIAQAGIEFLQRLIGKFPKILLNHQPVASLEFLFMFALGALGGTDPLPKAAAAEFWATLIGLSDQPQDIQAQLDGAIQAIGPHLAQKLIFNIGGHAARSELDKLCDPLKKLVVRQLNSKAWFEAALLDPSFPSDKIEVKDKENFLQKVTYLRGARGTNQVVRDFWLLCRGSNFAYAS</sequence>
<keyword evidence="6" id="KW-1185">Reference proteome</keyword>
<keyword evidence="4" id="KW-0539">Nucleus</keyword>
<reference evidence="5 6" key="1">
    <citation type="submission" date="2016-03" db="EMBL/GenBank/DDBJ databases">
        <authorList>
            <person name="Ploux O."/>
        </authorList>
    </citation>
    <scope>NUCLEOTIDE SEQUENCE [LARGE SCALE GENOMIC DNA]</scope>
    <source>
        <strain evidence="5 6">UAMH 11012</strain>
    </source>
</reference>
<keyword evidence="3" id="KW-0813">Transport</keyword>
<evidence type="ECO:0000256" key="4">
    <source>
        <dbReference type="ARBA" id="ARBA00023242"/>
    </source>
</evidence>
<comment type="similarity">
    <text evidence="2">Belongs to the importin beta family.</text>
</comment>
<evidence type="ECO:0000256" key="1">
    <source>
        <dbReference type="ARBA" id="ARBA00004123"/>
    </source>
</evidence>
<dbReference type="SUPFAM" id="SSF48371">
    <property type="entry name" value="ARM repeat"/>
    <property type="match status" value="1"/>
</dbReference>
<name>A0A1L7X2N8_9HELO</name>
<accession>A0A1L7X2N8</accession>
<dbReference type="OrthoDB" id="2016913at2759"/>
<dbReference type="GO" id="GO:0005634">
    <property type="term" value="C:nucleus"/>
    <property type="evidence" value="ECO:0007669"/>
    <property type="project" value="UniProtKB-SubCell"/>
</dbReference>
<dbReference type="PANTHER" id="PTHR12363">
    <property type="entry name" value="TRANSPORTIN 3 AND IMPORTIN 13"/>
    <property type="match status" value="1"/>
</dbReference>
<protein>
    <submittedName>
        <fullName evidence="5">Related to KAP122 Member of the karyopherin-beta family, nuclear import</fullName>
    </submittedName>
</protein>
<dbReference type="InterPro" id="IPR016024">
    <property type="entry name" value="ARM-type_fold"/>
</dbReference>
<dbReference type="STRING" id="576137.A0A1L7X2N8"/>
<dbReference type="InterPro" id="IPR051345">
    <property type="entry name" value="Importin_beta-like_NTR"/>
</dbReference>
<dbReference type="EMBL" id="FJOG01000013">
    <property type="protein sequence ID" value="CZR59294.1"/>
    <property type="molecule type" value="Genomic_DNA"/>
</dbReference>
<evidence type="ECO:0000256" key="3">
    <source>
        <dbReference type="ARBA" id="ARBA00022448"/>
    </source>
</evidence>
<evidence type="ECO:0000313" key="5">
    <source>
        <dbReference type="EMBL" id="CZR59294.1"/>
    </source>
</evidence>
<proteinExistence type="inferred from homology"/>
<evidence type="ECO:0000256" key="2">
    <source>
        <dbReference type="ARBA" id="ARBA00007991"/>
    </source>
</evidence>
<comment type="subcellular location">
    <subcellularLocation>
        <location evidence="1">Nucleus</location>
    </subcellularLocation>
</comment>
<evidence type="ECO:0000313" key="6">
    <source>
        <dbReference type="Proteomes" id="UP000184330"/>
    </source>
</evidence>
<dbReference type="GO" id="GO:0005737">
    <property type="term" value="C:cytoplasm"/>
    <property type="evidence" value="ECO:0007669"/>
    <property type="project" value="TreeGrafter"/>
</dbReference>
<dbReference type="InterPro" id="IPR011989">
    <property type="entry name" value="ARM-like"/>
</dbReference>
<dbReference type="PANTHER" id="PTHR12363:SF33">
    <property type="entry name" value="IMPORTIN-13"/>
    <property type="match status" value="1"/>
</dbReference>